<dbReference type="Proteomes" id="UP000247465">
    <property type="component" value="Chromosome"/>
</dbReference>
<dbReference type="PANTHER" id="PTHR40036:SF1">
    <property type="entry name" value="MACROCIN O-METHYLTRANSFERASE"/>
    <property type="match status" value="1"/>
</dbReference>
<dbReference type="Pfam" id="PF05711">
    <property type="entry name" value="TylF"/>
    <property type="match status" value="1"/>
</dbReference>
<dbReference type="KEGG" id="mtar:DF168_00696"/>
<evidence type="ECO:0000313" key="1">
    <source>
        <dbReference type="EMBL" id="AWT59506.1"/>
    </source>
</evidence>
<dbReference type="SUPFAM" id="SSF53335">
    <property type="entry name" value="S-adenosyl-L-methionine-dependent methyltransferases"/>
    <property type="match status" value="1"/>
</dbReference>
<keyword evidence="1" id="KW-0808">Transferase</keyword>
<keyword evidence="1" id="KW-0489">Methyltransferase</keyword>
<name>A0A2Z4AEY1_9BACT</name>
<reference evidence="1 2" key="1">
    <citation type="submission" date="2018-06" db="EMBL/GenBank/DDBJ databases">
        <title>Draft Genome Sequence of a Novel Marine Bacterium Related to the Verrucomicrobia.</title>
        <authorList>
            <person name="Vosseberg J."/>
            <person name="Martijn J."/>
            <person name="Ettema T.J.G."/>
        </authorList>
    </citation>
    <scope>NUCLEOTIDE SEQUENCE [LARGE SCALE GENOMIC DNA]</scope>
    <source>
        <strain evidence="1">TARA_B100001123</strain>
    </source>
</reference>
<proteinExistence type="predicted"/>
<evidence type="ECO:0000313" key="2">
    <source>
        <dbReference type="Proteomes" id="UP000247465"/>
    </source>
</evidence>
<dbReference type="PANTHER" id="PTHR40036">
    <property type="entry name" value="MACROCIN O-METHYLTRANSFERASE"/>
    <property type="match status" value="1"/>
</dbReference>
<dbReference type="InterPro" id="IPR029063">
    <property type="entry name" value="SAM-dependent_MTases_sf"/>
</dbReference>
<gene>
    <name evidence="1" type="primary">elmMIII</name>
    <name evidence="1" type="ORF">DF168_00696</name>
</gene>
<dbReference type="AlphaFoldDB" id="A0A2Z4AEY1"/>
<sequence length="189" mass="21762">MISLLESTLHLPGDVIECGVYRGNSFQLICRAVAETSPDKRIYACDSFEGFPKKKVGRIDLGTHWILSRVRRKYRLCQDTPARLERFFESFNVNGQIVKGFFSETLERFSNEQFCFIHLDCDLYVSYGQCLELLYHTLVPGGVFVFDDYGSPNWPGAKEAVDEFFSSKKESVCLCEDLPIPSWYVRKPQ</sequence>
<organism evidence="1 2">
    <name type="scientific">Candidatus Moanibacter tarae</name>
    <dbReference type="NCBI Taxonomy" id="2200854"/>
    <lineage>
        <taxon>Bacteria</taxon>
        <taxon>Pseudomonadati</taxon>
        <taxon>Verrucomicrobiota</taxon>
        <taxon>Opitutia</taxon>
        <taxon>Puniceicoccales</taxon>
        <taxon>Puniceicoccales incertae sedis</taxon>
        <taxon>Candidatus Moanibacter</taxon>
    </lineage>
</organism>
<dbReference type="EC" id="2.1.1.307" evidence="1"/>
<dbReference type="GO" id="GO:0008168">
    <property type="term" value="F:methyltransferase activity"/>
    <property type="evidence" value="ECO:0007669"/>
    <property type="project" value="UniProtKB-KW"/>
</dbReference>
<dbReference type="InterPro" id="IPR008884">
    <property type="entry name" value="TylF_MeTrfase"/>
</dbReference>
<accession>A0A2Z4AEY1</accession>
<dbReference type="EMBL" id="CP029803">
    <property type="protein sequence ID" value="AWT59506.1"/>
    <property type="molecule type" value="Genomic_DNA"/>
</dbReference>
<protein>
    <submittedName>
        <fullName evidence="1">8-demethyl-8-(2, 3-dimethoxy-alpha-L-rhamnosyl)-tetracenomycin-C 4'-O-methyltransferase</fullName>
        <ecNumber evidence="1">2.1.1.307</ecNumber>
    </submittedName>
</protein>
<dbReference type="GO" id="GO:0032259">
    <property type="term" value="P:methylation"/>
    <property type="evidence" value="ECO:0007669"/>
    <property type="project" value="UniProtKB-KW"/>
</dbReference>
<dbReference type="Gene3D" id="3.40.50.150">
    <property type="entry name" value="Vaccinia Virus protein VP39"/>
    <property type="match status" value="1"/>
</dbReference>